<gene>
    <name evidence="2" type="ORF">PCOR1329_LOCUS85361</name>
</gene>
<feature type="region of interest" description="Disordered" evidence="1">
    <location>
        <begin position="393"/>
        <end position="434"/>
    </location>
</feature>
<accession>A0ABN9YF72</accession>
<dbReference type="EMBL" id="CAUYUJ010022592">
    <property type="protein sequence ID" value="CAK0911502.1"/>
    <property type="molecule type" value="Genomic_DNA"/>
</dbReference>
<name>A0ABN9YF72_9DINO</name>
<proteinExistence type="predicted"/>
<feature type="region of interest" description="Disordered" evidence="1">
    <location>
        <begin position="159"/>
        <end position="235"/>
    </location>
</feature>
<sequence length="475" mass="51443">MNQVFVPISCVSGELGQRIRPFVEGLGASVILFCDGGSKDKLDAQEDAPPTRTSPSRACGGAGKRQEPFPEGLGTISEMPSEELSVKMEGEVPSATDRHYNRLTFEREKKARRLSSDLSWQHKQVVDSDVHQIREAFSLDQDLVETWPTMVARPLVAQTLGSPTEKDSSEEDTQSRGVGASEVDPTRMPKLLPRQPVDFVNGSPKPADNSEVGTGKKAVSKPRPRKAPWRPSEKGFTVLAAAGSSREAKRRVPWRLSQATLATVSHYVAKWECNCLEVNFGFRSRCRRCNGWAPAHTILQQNIQKEALDKFKKVSFSADKVKMEGQEETKVESLDDSIGVDKLADWWAEGIGSEEPLPCGPEVIDISSVCGEIGDEIESSSAVSVGGSVGALSGKGSDSKGKRNRRKDTDIAASGSNGKCKSKGSIKGKSNDKHSGYWVEGVYYPSGEDIPLVVLTRLGVKRLGSEDALAQALGG</sequence>
<evidence type="ECO:0000313" key="3">
    <source>
        <dbReference type="Proteomes" id="UP001189429"/>
    </source>
</evidence>
<reference evidence="2" key="1">
    <citation type="submission" date="2023-10" db="EMBL/GenBank/DDBJ databases">
        <authorList>
            <person name="Chen Y."/>
            <person name="Shah S."/>
            <person name="Dougan E. K."/>
            <person name="Thang M."/>
            <person name="Chan C."/>
        </authorList>
    </citation>
    <scope>NUCLEOTIDE SEQUENCE [LARGE SCALE GENOMIC DNA]</scope>
</reference>
<evidence type="ECO:0000313" key="2">
    <source>
        <dbReference type="EMBL" id="CAK0911502.1"/>
    </source>
</evidence>
<keyword evidence="3" id="KW-1185">Reference proteome</keyword>
<protein>
    <submittedName>
        <fullName evidence="2">Uncharacterized protein</fullName>
    </submittedName>
</protein>
<organism evidence="2 3">
    <name type="scientific">Prorocentrum cordatum</name>
    <dbReference type="NCBI Taxonomy" id="2364126"/>
    <lineage>
        <taxon>Eukaryota</taxon>
        <taxon>Sar</taxon>
        <taxon>Alveolata</taxon>
        <taxon>Dinophyceae</taxon>
        <taxon>Prorocentrales</taxon>
        <taxon>Prorocentraceae</taxon>
        <taxon>Prorocentrum</taxon>
    </lineage>
</organism>
<dbReference type="Proteomes" id="UP001189429">
    <property type="component" value="Unassembled WGS sequence"/>
</dbReference>
<evidence type="ECO:0000256" key="1">
    <source>
        <dbReference type="SAM" id="MobiDB-lite"/>
    </source>
</evidence>
<feature type="compositionally biased region" description="Basic residues" evidence="1">
    <location>
        <begin position="218"/>
        <end position="228"/>
    </location>
</feature>
<feature type="region of interest" description="Disordered" evidence="1">
    <location>
        <begin position="41"/>
        <end position="74"/>
    </location>
</feature>
<comment type="caution">
    <text evidence="2">The sequence shown here is derived from an EMBL/GenBank/DDBJ whole genome shotgun (WGS) entry which is preliminary data.</text>
</comment>